<gene>
    <name evidence="2" type="ORF">ACFPPC_26480</name>
</gene>
<reference evidence="3" key="1">
    <citation type="journal article" date="2019" name="Int. J. Syst. Evol. Microbiol.">
        <title>The Global Catalogue of Microorganisms (GCM) 10K type strain sequencing project: providing services to taxonomists for standard genome sequencing and annotation.</title>
        <authorList>
            <consortium name="The Broad Institute Genomics Platform"/>
            <consortium name="The Broad Institute Genome Sequencing Center for Infectious Disease"/>
            <person name="Wu L."/>
            <person name="Ma J."/>
        </authorList>
    </citation>
    <scope>NUCLEOTIDE SEQUENCE [LARGE SCALE GENOMIC DNA]</scope>
    <source>
        <strain evidence="3">CGMCC 1.16326</strain>
    </source>
</reference>
<feature type="region of interest" description="Disordered" evidence="1">
    <location>
        <begin position="1"/>
        <end position="21"/>
    </location>
</feature>
<sequence>MAGHAASKTIPFGSESGPQRQSTCVIQIKASLARMSNDPGFPLDQLASLPAQEDRQP</sequence>
<protein>
    <submittedName>
        <fullName evidence="2">Uncharacterized protein</fullName>
    </submittedName>
</protein>
<dbReference type="RefSeq" id="WP_377012544.1">
    <property type="nucleotide sequence ID" value="NZ_JBHSLV010000072.1"/>
</dbReference>
<dbReference type="EMBL" id="JBHSLV010000072">
    <property type="protein sequence ID" value="MFC5396192.1"/>
    <property type="molecule type" value="Genomic_DNA"/>
</dbReference>
<accession>A0ABW0HHW2</accession>
<proteinExistence type="predicted"/>
<evidence type="ECO:0000313" key="2">
    <source>
        <dbReference type="EMBL" id="MFC5396192.1"/>
    </source>
</evidence>
<dbReference type="Proteomes" id="UP001596104">
    <property type="component" value="Unassembled WGS sequence"/>
</dbReference>
<evidence type="ECO:0000313" key="3">
    <source>
        <dbReference type="Proteomes" id="UP001596104"/>
    </source>
</evidence>
<comment type="caution">
    <text evidence="2">The sequence shown here is derived from an EMBL/GenBank/DDBJ whole genome shotgun (WGS) entry which is preliminary data.</text>
</comment>
<feature type="region of interest" description="Disordered" evidence="1">
    <location>
        <begin position="36"/>
        <end position="57"/>
    </location>
</feature>
<organism evidence="2 3">
    <name type="scientific">Bosea vestrisii</name>
    <dbReference type="NCBI Taxonomy" id="151416"/>
    <lineage>
        <taxon>Bacteria</taxon>
        <taxon>Pseudomonadati</taxon>
        <taxon>Pseudomonadota</taxon>
        <taxon>Alphaproteobacteria</taxon>
        <taxon>Hyphomicrobiales</taxon>
        <taxon>Boseaceae</taxon>
        <taxon>Bosea</taxon>
    </lineage>
</organism>
<name>A0ABW0HHW2_9HYPH</name>
<evidence type="ECO:0000256" key="1">
    <source>
        <dbReference type="SAM" id="MobiDB-lite"/>
    </source>
</evidence>
<keyword evidence="3" id="KW-1185">Reference proteome</keyword>